<dbReference type="CDD" id="cd16320">
    <property type="entry name" value="MraZ_N"/>
    <property type="match status" value="1"/>
</dbReference>
<keyword evidence="3" id="KW-0677">Repeat</keyword>
<comment type="subunit">
    <text evidence="7">Forms oligomers.</text>
</comment>
<dbReference type="Pfam" id="PF02381">
    <property type="entry name" value="MraZ"/>
    <property type="match status" value="2"/>
</dbReference>
<dbReference type="PROSITE" id="PS51740">
    <property type="entry name" value="SPOVT_ABRB"/>
    <property type="match status" value="2"/>
</dbReference>
<dbReference type="Gene3D" id="3.40.1550.20">
    <property type="entry name" value="Transcriptional regulator MraZ domain"/>
    <property type="match status" value="1"/>
</dbReference>
<dbReference type="SUPFAM" id="SSF89447">
    <property type="entry name" value="AbrB/MazE/MraZ-like"/>
    <property type="match status" value="1"/>
</dbReference>
<dbReference type="RefSeq" id="WP_183818908.1">
    <property type="nucleotide sequence ID" value="NZ_JACHOB010000005.1"/>
</dbReference>
<protein>
    <recommendedName>
        <fullName evidence="1 7">Transcriptional regulator MraZ</fullName>
    </recommendedName>
</protein>
<gene>
    <name evidence="7" type="primary">mraZ</name>
    <name evidence="9" type="ORF">GGQ59_002418</name>
</gene>
<accession>A0A840I514</accession>
<dbReference type="GO" id="GO:2000143">
    <property type="term" value="P:negative regulation of DNA-templated transcription initiation"/>
    <property type="evidence" value="ECO:0007669"/>
    <property type="project" value="TreeGrafter"/>
</dbReference>
<dbReference type="InterPro" id="IPR035642">
    <property type="entry name" value="MraZ_N"/>
</dbReference>
<keyword evidence="6 7" id="KW-0804">Transcription</keyword>
<evidence type="ECO:0000313" key="9">
    <source>
        <dbReference type="EMBL" id="MBB4659877.1"/>
    </source>
</evidence>
<dbReference type="InterPro" id="IPR038619">
    <property type="entry name" value="MraZ_sf"/>
</dbReference>
<organism evidence="9 10">
    <name type="scientific">Parvularcula dongshanensis</name>
    <dbReference type="NCBI Taxonomy" id="1173995"/>
    <lineage>
        <taxon>Bacteria</taxon>
        <taxon>Pseudomonadati</taxon>
        <taxon>Pseudomonadota</taxon>
        <taxon>Alphaproteobacteria</taxon>
        <taxon>Parvularculales</taxon>
        <taxon>Parvularculaceae</taxon>
        <taxon>Parvularcula</taxon>
    </lineage>
</organism>
<evidence type="ECO:0000256" key="7">
    <source>
        <dbReference type="HAMAP-Rule" id="MF_01008"/>
    </source>
</evidence>
<evidence type="ECO:0000256" key="3">
    <source>
        <dbReference type="ARBA" id="ARBA00022737"/>
    </source>
</evidence>
<evidence type="ECO:0000256" key="5">
    <source>
        <dbReference type="ARBA" id="ARBA00023125"/>
    </source>
</evidence>
<dbReference type="GO" id="GO:0000976">
    <property type="term" value="F:transcription cis-regulatory region binding"/>
    <property type="evidence" value="ECO:0007669"/>
    <property type="project" value="TreeGrafter"/>
</dbReference>
<dbReference type="InterPro" id="IPR007159">
    <property type="entry name" value="SpoVT-AbrB_dom"/>
</dbReference>
<dbReference type="CDD" id="cd16321">
    <property type="entry name" value="MraZ_C"/>
    <property type="match status" value="1"/>
</dbReference>
<keyword evidence="2 7" id="KW-0963">Cytoplasm</keyword>
<dbReference type="GO" id="GO:0009295">
    <property type="term" value="C:nucleoid"/>
    <property type="evidence" value="ECO:0007669"/>
    <property type="project" value="UniProtKB-SubCell"/>
</dbReference>
<evidence type="ECO:0000313" key="10">
    <source>
        <dbReference type="Proteomes" id="UP000563524"/>
    </source>
</evidence>
<evidence type="ECO:0000256" key="4">
    <source>
        <dbReference type="ARBA" id="ARBA00023015"/>
    </source>
</evidence>
<dbReference type="Proteomes" id="UP000563524">
    <property type="component" value="Unassembled WGS sequence"/>
</dbReference>
<proteinExistence type="inferred from homology"/>
<keyword evidence="5 7" id="KW-0238">DNA-binding</keyword>
<dbReference type="InterPro" id="IPR035644">
    <property type="entry name" value="MraZ_C"/>
</dbReference>
<evidence type="ECO:0000256" key="1">
    <source>
        <dbReference type="ARBA" id="ARBA00013860"/>
    </source>
</evidence>
<sequence length="174" mass="18694">MQAVATERGGEAASARSAARFVGRAECKVDAKGRVSVPADFRRALGEGEPLYAFASLTDPVIECGGADLVGLLLSVVSNLDVYDEDRWAMEEAITEETQRLAFDDNGRIVLPPSLREHAVIEGQASFAGRGQRFVLAAPSFLADRRSLARAAAARHRDTLKARTLPSVVEGRRG</sequence>
<evidence type="ECO:0000259" key="8">
    <source>
        <dbReference type="PROSITE" id="PS51740"/>
    </source>
</evidence>
<dbReference type="PANTHER" id="PTHR34701:SF1">
    <property type="entry name" value="TRANSCRIPTIONAL REGULATOR MRAZ"/>
    <property type="match status" value="1"/>
</dbReference>
<dbReference type="PANTHER" id="PTHR34701">
    <property type="entry name" value="TRANSCRIPTIONAL REGULATOR MRAZ"/>
    <property type="match status" value="1"/>
</dbReference>
<comment type="subcellular location">
    <subcellularLocation>
        <location evidence="7">Cytoplasm</location>
        <location evidence="7">Nucleoid</location>
    </subcellularLocation>
</comment>
<name>A0A840I514_9PROT</name>
<dbReference type="GO" id="GO:0005737">
    <property type="term" value="C:cytoplasm"/>
    <property type="evidence" value="ECO:0007669"/>
    <property type="project" value="UniProtKB-UniRule"/>
</dbReference>
<keyword evidence="4 7" id="KW-0805">Transcription regulation</keyword>
<dbReference type="AlphaFoldDB" id="A0A840I514"/>
<keyword evidence="10" id="KW-1185">Reference proteome</keyword>
<dbReference type="InterPro" id="IPR003444">
    <property type="entry name" value="MraZ"/>
</dbReference>
<feature type="domain" description="SpoVT-AbrB" evidence="8">
    <location>
        <begin position="98"/>
        <end position="141"/>
    </location>
</feature>
<evidence type="ECO:0000256" key="2">
    <source>
        <dbReference type="ARBA" id="ARBA00022490"/>
    </source>
</evidence>
<reference evidence="9 10" key="1">
    <citation type="submission" date="2020-08" db="EMBL/GenBank/DDBJ databases">
        <title>Genomic Encyclopedia of Type Strains, Phase IV (KMG-IV): sequencing the most valuable type-strain genomes for metagenomic binning, comparative biology and taxonomic classification.</title>
        <authorList>
            <person name="Goeker M."/>
        </authorList>
    </citation>
    <scope>NUCLEOTIDE SEQUENCE [LARGE SCALE GENOMIC DNA]</scope>
    <source>
        <strain evidence="9 10">DSM 102850</strain>
    </source>
</reference>
<comment type="similarity">
    <text evidence="7">Belongs to the MraZ family.</text>
</comment>
<evidence type="ECO:0000256" key="6">
    <source>
        <dbReference type="ARBA" id="ARBA00023163"/>
    </source>
</evidence>
<dbReference type="HAMAP" id="MF_01008">
    <property type="entry name" value="MraZ"/>
    <property type="match status" value="1"/>
</dbReference>
<comment type="caution">
    <text evidence="9">The sequence shown here is derived from an EMBL/GenBank/DDBJ whole genome shotgun (WGS) entry which is preliminary data.</text>
</comment>
<feature type="domain" description="SpoVT-AbrB" evidence="8">
    <location>
        <begin position="24"/>
        <end position="69"/>
    </location>
</feature>
<dbReference type="GO" id="GO:0003700">
    <property type="term" value="F:DNA-binding transcription factor activity"/>
    <property type="evidence" value="ECO:0007669"/>
    <property type="project" value="UniProtKB-UniRule"/>
</dbReference>
<dbReference type="InterPro" id="IPR037914">
    <property type="entry name" value="SpoVT-AbrB_sf"/>
</dbReference>
<dbReference type="EMBL" id="JACHOB010000005">
    <property type="protein sequence ID" value="MBB4659877.1"/>
    <property type="molecule type" value="Genomic_DNA"/>
</dbReference>
<dbReference type="InterPro" id="IPR020603">
    <property type="entry name" value="MraZ_dom"/>
</dbReference>